<feature type="domain" description="Ribosomal protein L9" evidence="9">
    <location>
        <begin position="13"/>
        <end position="40"/>
    </location>
</feature>
<evidence type="ECO:0000256" key="5">
    <source>
        <dbReference type="ARBA" id="ARBA00023274"/>
    </source>
</evidence>
<evidence type="ECO:0000256" key="2">
    <source>
        <dbReference type="ARBA" id="ARBA00022730"/>
    </source>
</evidence>
<evidence type="ECO:0000256" key="3">
    <source>
        <dbReference type="ARBA" id="ARBA00022884"/>
    </source>
</evidence>
<keyword evidence="5 7" id="KW-0687">Ribonucleoprotein</keyword>
<dbReference type="Gene3D" id="3.40.5.10">
    <property type="entry name" value="Ribosomal protein L9, N-terminal domain"/>
    <property type="match status" value="1"/>
</dbReference>
<dbReference type="InterPro" id="IPR020070">
    <property type="entry name" value="Ribosomal_bL9_N"/>
</dbReference>
<reference evidence="10 11" key="1">
    <citation type="submission" date="2015-07" db="EMBL/GenBank/DDBJ databases">
        <title>The draft genome sequence of Leadbetterella sp. JN14-9.</title>
        <authorList>
            <person name="Liu Y."/>
            <person name="Du J."/>
            <person name="Shao Z."/>
        </authorList>
    </citation>
    <scope>NUCLEOTIDE SEQUENCE [LARGE SCALE GENOMIC DNA]</scope>
    <source>
        <strain evidence="10 11">JN14-9</strain>
    </source>
</reference>
<dbReference type="GO" id="GO:0006412">
    <property type="term" value="P:translation"/>
    <property type="evidence" value="ECO:0007669"/>
    <property type="project" value="UniProtKB-UniRule"/>
</dbReference>
<dbReference type="InterPro" id="IPR036935">
    <property type="entry name" value="Ribosomal_bL9_N_sf"/>
</dbReference>
<dbReference type="Gene3D" id="3.10.430.100">
    <property type="entry name" value="Ribosomal protein L9, C-terminal domain"/>
    <property type="match status" value="1"/>
</dbReference>
<keyword evidence="3 7" id="KW-0694">RNA-binding</keyword>
<dbReference type="Proteomes" id="UP000050454">
    <property type="component" value="Unassembled WGS sequence"/>
</dbReference>
<dbReference type="Pfam" id="PF01281">
    <property type="entry name" value="Ribosomal_L9_N"/>
    <property type="match status" value="1"/>
</dbReference>
<evidence type="ECO:0000256" key="6">
    <source>
        <dbReference type="ARBA" id="ARBA00035292"/>
    </source>
</evidence>
<dbReference type="GO" id="GO:0005840">
    <property type="term" value="C:ribosome"/>
    <property type="evidence" value="ECO:0007669"/>
    <property type="project" value="UniProtKB-KW"/>
</dbReference>
<evidence type="ECO:0000256" key="8">
    <source>
        <dbReference type="SAM" id="Coils"/>
    </source>
</evidence>
<evidence type="ECO:0000313" key="11">
    <source>
        <dbReference type="Proteomes" id="UP000050454"/>
    </source>
</evidence>
<gene>
    <name evidence="7" type="primary">rplI</name>
    <name evidence="10" type="ORF">AFM12_13845</name>
</gene>
<dbReference type="GO" id="GO:0019843">
    <property type="term" value="F:rRNA binding"/>
    <property type="evidence" value="ECO:0007669"/>
    <property type="project" value="UniProtKB-UniRule"/>
</dbReference>
<comment type="caution">
    <text evidence="10">The sequence shown here is derived from an EMBL/GenBank/DDBJ whole genome shotgun (WGS) entry which is preliminary data.</text>
</comment>
<proteinExistence type="inferred from homology"/>
<dbReference type="SUPFAM" id="SSF55658">
    <property type="entry name" value="L9 N-domain-like"/>
    <property type="match status" value="1"/>
</dbReference>
<evidence type="ECO:0000256" key="1">
    <source>
        <dbReference type="ARBA" id="ARBA00010605"/>
    </source>
</evidence>
<evidence type="ECO:0000256" key="4">
    <source>
        <dbReference type="ARBA" id="ARBA00022980"/>
    </source>
</evidence>
<keyword evidence="2 7" id="KW-0699">rRNA-binding</keyword>
<sequence>MEIILKTDIAGLGYKNDVLDVKPGYGRNYLIPQGFAVLATDSNKKVLAENLRQAAHKAEKIQKEAEELAAAIGETVVEISMKAGESGKIFGRVTNTQVSDILASKGFAVDRKKIALNDIKNIGEYTAILDLHKEVKHEVKVNVVAEAKAE</sequence>
<evidence type="ECO:0000259" key="9">
    <source>
        <dbReference type="PROSITE" id="PS00651"/>
    </source>
</evidence>
<dbReference type="GO" id="GO:1990904">
    <property type="term" value="C:ribonucleoprotein complex"/>
    <property type="evidence" value="ECO:0007669"/>
    <property type="project" value="UniProtKB-KW"/>
</dbReference>
<dbReference type="SUPFAM" id="SSF55653">
    <property type="entry name" value="Ribosomal protein L9 C-domain"/>
    <property type="match status" value="1"/>
</dbReference>
<dbReference type="HAMAP" id="MF_00503">
    <property type="entry name" value="Ribosomal_bL9"/>
    <property type="match status" value="1"/>
</dbReference>
<dbReference type="NCBIfam" id="TIGR00158">
    <property type="entry name" value="L9"/>
    <property type="match status" value="1"/>
</dbReference>
<comment type="function">
    <text evidence="7">Binds to the 23S rRNA.</text>
</comment>
<dbReference type="STRING" id="1605367.AFM12_13845"/>
<evidence type="ECO:0000313" key="10">
    <source>
        <dbReference type="EMBL" id="KPM47578.1"/>
    </source>
</evidence>
<dbReference type="GO" id="GO:0003735">
    <property type="term" value="F:structural constituent of ribosome"/>
    <property type="evidence" value="ECO:0007669"/>
    <property type="project" value="InterPro"/>
</dbReference>
<dbReference type="AlphaFoldDB" id="A0A0P7BSX4"/>
<dbReference type="PROSITE" id="PS00651">
    <property type="entry name" value="RIBOSOMAL_L9"/>
    <property type="match status" value="1"/>
</dbReference>
<comment type="similarity">
    <text evidence="1 7">Belongs to the bacterial ribosomal protein bL9 family.</text>
</comment>
<dbReference type="PATRIC" id="fig|1605367.3.peg.166"/>
<keyword evidence="8" id="KW-0175">Coiled coil</keyword>
<evidence type="ECO:0000256" key="7">
    <source>
        <dbReference type="HAMAP-Rule" id="MF_00503"/>
    </source>
</evidence>
<keyword evidence="4 7" id="KW-0689">Ribosomal protein</keyword>
<accession>A0A0P7BSX4</accession>
<dbReference type="InterPro" id="IPR020594">
    <property type="entry name" value="Ribosomal_bL9_bac/chp"/>
</dbReference>
<dbReference type="InterPro" id="IPR020069">
    <property type="entry name" value="Ribosomal_bL9_C"/>
</dbReference>
<dbReference type="InterPro" id="IPR036791">
    <property type="entry name" value="Ribosomal_bL9_C_sf"/>
</dbReference>
<dbReference type="InterPro" id="IPR000244">
    <property type="entry name" value="Ribosomal_bL9"/>
</dbReference>
<dbReference type="RefSeq" id="WP_055149244.1">
    <property type="nucleotide sequence ID" value="NZ_CAKZPM010000050.1"/>
</dbReference>
<dbReference type="EMBL" id="LGTQ01000010">
    <property type="protein sequence ID" value="KPM47578.1"/>
    <property type="molecule type" value="Genomic_DNA"/>
</dbReference>
<organism evidence="10 11">
    <name type="scientific">Jiulongibacter sediminis</name>
    <dbReference type="NCBI Taxonomy" id="1605367"/>
    <lineage>
        <taxon>Bacteria</taxon>
        <taxon>Pseudomonadati</taxon>
        <taxon>Bacteroidota</taxon>
        <taxon>Cytophagia</taxon>
        <taxon>Cytophagales</taxon>
        <taxon>Leadbetterellaceae</taxon>
        <taxon>Jiulongibacter</taxon>
    </lineage>
</organism>
<keyword evidence="11" id="KW-1185">Reference proteome</keyword>
<feature type="coiled-coil region" evidence="8">
    <location>
        <begin position="44"/>
        <end position="71"/>
    </location>
</feature>
<dbReference type="Pfam" id="PF03948">
    <property type="entry name" value="Ribosomal_L9_C"/>
    <property type="match status" value="1"/>
</dbReference>
<dbReference type="InterPro" id="IPR009027">
    <property type="entry name" value="Ribosomal_bL9/RNase_H1_N"/>
</dbReference>
<dbReference type="PANTHER" id="PTHR21368">
    <property type="entry name" value="50S RIBOSOMAL PROTEIN L9"/>
    <property type="match status" value="1"/>
</dbReference>
<protein>
    <recommendedName>
        <fullName evidence="6 7">Large ribosomal subunit protein bL9</fullName>
    </recommendedName>
</protein>
<name>A0A0P7BSX4_9BACT</name>
<dbReference type="OrthoDB" id="9788336at2"/>